<dbReference type="PANTHER" id="PTHR11559">
    <property type="entry name" value="CARBOXYLESTERASE"/>
    <property type="match status" value="1"/>
</dbReference>
<protein>
    <recommendedName>
        <fullName evidence="3">Carboxylesterase type B domain-containing protein</fullName>
    </recommendedName>
</protein>
<accession>A0ABP1Q0I1</accession>
<gene>
    <name evidence="4" type="ORF">ODALV1_LOCUS5356</name>
</gene>
<feature type="chain" id="PRO_5046534131" description="Carboxylesterase type B domain-containing protein" evidence="2">
    <location>
        <begin position="19"/>
        <end position="568"/>
    </location>
</feature>
<keyword evidence="1" id="KW-0325">Glycoprotein</keyword>
<dbReference type="EMBL" id="CAXLJM020000016">
    <property type="protein sequence ID" value="CAL8082939.1"/>
    <property type="molecule type" value="Genomic_DNA"/>
</dbReference>
<dbReference type="InterPro" id="IPR029058">
    <property type="entry name" value="AB_hydrolase_fold"/>
</dbReference>
<evidence type="ECO:0000313" key="4">
    <source>
        <dbReference type="EMBL" id="CAL8082939.1"/>
    </source>
</evidence>
<sequence>MHVGVLFILVVAPGIVSGGSGSGINKVQVHNGSPFVQLQHGMYFGKTLRSRKGLPYHAFLGIRYATFPKRFEQSTLMSDLDVLPVPLLAQSLGSSCPQISQDGLHYIGKEDCLFANIHVPTSEPPDKDGFPVVVFIHPGSFKSGSGGAFNVSYFMDESVIYATFNFRLGALGFLSVEDEVLPGNFGLADQITFLEWVKENIDGFGGNKRRITVAGVGAGASSVQYLLLSQNSKGLFQSAIVHGGSIFSSFQPNPTSLARAVSDELECPHQSSHLLLECFRLKRLKDFMRIQQIISEQYFNFSSPFLPSSAQKCKRFKLCSNSFLTKPPTVLLSERQYKRVPLLVGMNSNASHNTSIIRSTKTEKDNFTNWLLQVVDKIPSIRYKDLSLHLPEIQQLYFNQSEQDDGDLMINNNNINKFLYEAVVVYGLWKFAMTYAHDKPVYPYIITFQGTKSMFHDDDDDSNSQVFPDGIEFLTPSLPDLHEFESGSDEELFSQHLVHLWATFATHQKPVDVWDDKETWLPMSIAQLNGEQPVTWYALDKQVQKISVPFMQRMKFWDKLFKKETGTI</sequence>
<organism evidence="4 5">
    <name type="scientific">Orchesella dallaii</name>
    <dbReference type="NCBI Taxonomy" id="48710"/>
    <lineage>
        <taxon>Eukaryota</taxon>
        <taxon>Metazoa</taxon>
        <taxon>Ecdysozoa</taxon>
        <taxon>Arthropoda</taxon>
        <taxon>Hexapoda</taxon>
        <taxon>Collembola</taxon>
        <taxon>Entomobryomorpha</taxon>
        <taxon>Entomobryoidea</taxon>
        <taxon>Orchesellidae</taxon>
        <taxon>Orchesellinae</taxon>
        <taxon>Orchesella</taxon>
    </lineage>
</organism>
<dbReference type="SUPFAM" id="SSF53474">
    <property type="entry name" value="alpha/beta-Hydrolases"/>
    <property type="match status" value="1"/>
</dbReference>
<name>A0ABP1Q0I1_9HEXA</name>
<keyword evidence="2" id="KW-0732">Signal</keyword>
<comment type="caution">
    <text evidence="4">The sequence shown here is derived from an EMBL/GenBank/DDBJ whole genome shotgun (WGS) entry which is preliminary data.</text>
</comment>
<dbReference type="InterPro" id="IPR002018">
    <property type="entry name" value="CarbesteraseB"/>
</dbReference>
<dbReference type="Pfam" id="PF00135">
    <property type="entry name" value="COesterase"/>
    <property type="match status" value="1"/>
</dbReference>
<keyword evidence="5" id="KW-1185">Reference proteome</keyword>
<dbReference type="InterPro" id="IPR050309">
    <property type="entry name" value="Type-B_Carboxylest/Lipase"/>
</dbReference>
<evidence type="ECO:0000313" key="5">
    <source>
        <dbReference type="Proteomes" id="UP001642540"/>
    </source>
</evidence>
<feature type="domain" description="Carboxylesterase type B" evidence="3">
    <location>
        <begin position="33"/>
        <end position="557"/>
    </location>
</feature>
<reference evidence="4 5" key="1">
    <citation type="submission" date="2024-08" db="EMBL/GenBank/DDBJ databases">
        <authorList>
            <person name="Cucini C."/>
            <person name="Frati F."/>
        </authorList>
    </citation>
    <scope>NUCLEOTIDE SEQUENCE [LARGE SCALE GENOMIC DNA]</scope>
</reference>
<proteinExistence type="predicted"/>
<dbReference type="Proteomes" id="UP001642540">
    <property type="component" value="Unassembled WGS sequence"/>
</dbReference>
<evidence type="ECO:0000259" key="3">
    <source>
        <dbReference type="Pfam" id="PF00135"/>
    </source>
</evidence>
<evidence type="ECO:0000256" key="2">
    <source>
        <dbReference type="SAM" id="SignalP"/>
    </source>
</evidence>
<feature type="signal peptide" evidence="2">
    <location>
        <begin position="1"/>
        <end position="18"/>
    </location>
</feature>
<dbReference type="Gene3D" id="3.40.50.1820">
    <property type="entry name" value="alpha/beta hydrolase"/>
    <property type="match status" value="1"/>
</dbReference>
<evidence type="ECO:0000256" key="1">
    <source>
        <dbReference type="ARBA" id="ARBA00023180"/>
    </source>
</evidence>